<dbReference type="Proteomes" id="UP001208570">
    <property type="component" value="Unassembled WGS sequence"/>
</dbReference>
<reference evidence="2" key="1">
    <citation type="journal article" date="2023" name="Mol. Biol. Evol.">
        <title>Third-Generation Sequencing Reveals the Adaptive Role of the Epigenome in Three Deep-Sea Polychaetes.</title>
        <authorList>
            <person name="Perez M."/>
            <person name="Aroh O."/>
            <person name="Sun Y."/>
            <person name="Lan Y."/>
            <person name="Juniper S.K."/>
            <person name="Young C.R."/>
            <person name="Angers B."/>
            <person name="Qian P.Y."/>
        </authorList>
    </citation>
    <scope>NUCLEOTIDE SEQUENCE</scope>
    <source>
        <strain evidence="2">P08H-3</strain>
    </source>
</reference>
<evidence type="ECO:0000313" key="3">
    <source>
        <dbReference type="Proteomes" id="UP001208570"/>
    </source>
</evidence>
<feature type="region of interest" description="Disordered" evidence="1">
    <location>
        <begin position="87"/>
        <end position="142"/>
    </location>
</feature>
<feature type="region of interest" description="Disordered" evidence="1">
    <location>
        <begin position="1"/>
        <end position="68"/>
    </location>
</feature>
<accession>A0AAD9JL79</accession>
<proteinExistence type="predicted"/>
<organism evidence="2 3">
    <name type="scientific">Paralvinella palmiformis</name>
    <dbReference type="NCBI Taxonomy" id="53620"/>
    <lineage>
        <taxon>Eukaryota</taxon>
        <taxon>Metazoa</taxon>
        <taxon>Spiralia</taxon>
        <taxon>Lophotrochozoa</taxon>
        <taxon>Annelida</taxon>
        <taxon>Polychaeta</taxon>
        <taxon>Sedentaria</taxon>
        <taxon>Canalipalpata</taxon>
        <taxon>Terebellida</taxon>
        <taxon>Terebelliformia</taxon>
        <taxon>Alvinellidae</taxon>
        <taxon>Paralvinella</taxon>
    </lineage>
</organism>
<name>A0AAD9JL79_9ANNE</name>
<dbReference type="AlphaFoldDB" id="A0AAD9JL79"/>
<gene>
    <name evidence="2" type="ORF">LSH36_267g03088</name>
</gene>
<sequence length="192" mass="21246">MRDEARTGEGGASGQEALPKIRVVPDVTVTDISQSATARTDPGRDVRGSAADLVSQSGYPYEDSDEEESLFKAFTTSSYERLLIREKEDRERAEERKNNVNEGRLVDGELKFDDGEEGEDEKAEPDPALKEGGPLPSSLDEEFPKKLLRKPIEEIDPAVRDKVCHRSYLTPMNALSPNCANTQTGLRSVSFE</sequence>
<protein>
    <submittedName>
        <fullName evidence="2">Uncharacterized protein</fullName>
    </submittedName>
</protein>
<keyword evidence="3" id="KW-1185">Reference proteome</keyword>
<comment type="caution">
    <text evidence="2">The sequence shown here is derived from an EMBL/GenBank/DDBJ whole genome shotgun (WGS) entry which is preliminary data.</text>
</comment>
<evidence type="ECO:0000313" key="2">
    <source>
        <dbReference type="EMBL" id="KAK2154498.1"/>
    </source>
</evidence>
<dbReference type="EMBL" id="JAODUP010000267">
    <property type="protein sequence ID" value="KAK2154498.1"/>
    <property type="molecule type" value="Genomic_DNA"/>
</dbReference>
<feature type="compositionally biased region" description="Acidic residues" evidence="1">
    <location>
        <begin position="114"/>
        <end position="123"/>
    </location>
</feature>
<evidence type="ECO:0000256" key="1">
    <source>
        <dbReference type="SAM" id="MobiDB-lite"/>
    </source>
</evidence>
<feature type="compositionally biased region" description="Basic and acidic residues" evidence="1">
    <location>
        <begin position="87"/>
        <end position="113"/>
    </location>
</feature>